<dbReference type="InterPro" id="IPR056955">
    <property type="entry name" value="ORC-CDC6-like"/>
</dbReference>
<protein>
    <submittedName>
        <fullName evidence="1">Uncharacterized protein</fullName>
    </submittedName>
</protein>
<accession>A0A2N6CSH7</accession>
<dbReference type="Pfam" id="PF24389">
    <property type="entry name" value="ORC-CDC6-like"/>
    <property type="match status" value="1"/>
</dbReference>
<reference evidence="1 2" key="1">
    <citation type="submission" date="2017-11" db="EMBL/GenBank/DDBJ databases">
        <title>Genome-resolved metagenomics identifies genetic mobility, metabolic interactions, and unexpected diversity in perchlorate-reducing communities.</title>
        <authorList>
            <person name="Barnum T.P."/>
            <person name="Figueroa I.A."/>
            <person name="Carlstrom C.I."/>
            <person name="Lucas L.N."/>
            <person name="Engelbrektson A.L."/>
            <person name="Coates J.D."/>
        </authorList>
    </citation>
    <scope>NUCLEOTIDE SEQUENCE [LARGE SCALE GENOMIC DNA]</scope>
    <source>
        <strain evidence="1">BM301</strain>
    </source>
</reference>
<evidence type="ECO:0000313" key="1">
    <source>
        <dbReference type="EMBL" id="PLX60038.1"/>
    </source>
</evidence>
<dbReference type="Proteomes" id="UP000235015">
    <property type="component" value="Unassembled WGS sequence"/>
</dbReference>
<dbReference type="EMBL" id="PKUN01000029">
    <property type="protein sequence ID" value="PLX60038.1"/>
    <property type="molecule type" value="Genomic_DNA"/>
</dbReference>
<evidence type="ECO:0000313" key="2">
    <source>
        <dbReference type="Proteomes" id="UP000235015"/>
    </source>
</evidence>
<sequence length="562" mass="62437">MNSTDQVRETYAALTDLGVIENNSPRVLGIYLSCAAGYTDIPPTFAKGVAEGTFRALTNCRIVSRAVRAAMALASTDNPANIAVDFSAENEQLKYIPLCEDGAALLDWASSIERKIYATLDALGPAPAVPSECNHQTFEAIAWLGDVHFQIDNREIGQDKLLMFDDMHRLARAQRVLLRDEVATMRSPTPVWLAERTIVLGLDELFSQGARIGKDFIEISLDAQWASASGGRSFRRFAESVSERRARDEQLVLGGTLAGRLTDSLTEIDNEVIRSTINTLLDRLAESDAKADFRYSAWIEDWRSQDFDNMSERLARLQEIAILVARDQRKSQLDLSLEPLSAAELHNKSLSGLRNAARIQLKADFGIPYYYGFDQISLLASYNIDEFLGIASKLYERLLAKRTVRSTVSLSVKEQEGIVTKLSRSRLADIQQFHTHGERAKTLLTAIGKFCSEKTHLNNAPYAPGVTGIAFDNKAILQLQEGLRPGAGKGYAELAKVIQECVAENLLLVDRDVKQGGKRWTVMYLNRLVGVQFDLPCSRGGWQPVTLNALLRWMYTGEPTVN</sequence>
<dbReference type="AlphaFoldDB" id="A0A2N6CSH7"/>
<gene>
    <name evidence="1" type="ORF">C0630_17460</name>
</gene>
<comment type="caution">
    <text evidence="1">The sequence shown here is derived from an EMBL/GenBank/DDBJ whole genome shotgun (WGS) entry which is preliminary data.</text>
</comment>
<organism evidence="1 2">
    <name type="scientific">Sedimenticola selenatireducens</name>
    <dbReference type="NCBI Taxonomy" id="191960"/>
    <lineage>
        <taxon>Bacteria</taxon>
        <taxon>Pseudomonadati</taxon>
        <taxon>Pseudomonadota</taxon>
        <taxon>Gammaproteobacteria</taxon>
        <taxon>Chromatiales</taxon>
        <taxon>Sedimenticolaceae</taxon>
        <taxon>Sedimenticola</taxon>
    </lineage>
</organism>
<proteinExistence type="predicted"/>
<name>A0A2N6CSH7_9GAMM</name>